<keyword evidence="2" id="KW-1185">Reference proteome</keyword>
<accession>A0A0A5GCQ9</accession>
<proteinExistence type="predicted"/>
<evidence type="ECO:0000313" key="2">
    <source>
        <dbReference type="Proteomes" id="UP000030403"/>
    </source>
</evidence>
<dbReference type="EMBL" id="AVPF01000012">
    <property type="protein sequence ID" value="KGX89814.1"/>
    <property type="molecule type" value="Genomic_DNA"/>
</dbReference>
<protein>
    <recommendedName>
        <fullName evidence="3">SCP2 domain-containing protein</fullName>
    </recommendedName>
</protein>
<dbReference type="OrthoDB" id="2692011at2"/>
<name>A0A0A5GCQ9_9BACI</name>
<reference evidence="1 2" key="1">
    <citation type="submission" date="2013-08" db="EMBL/GenBank/DDBJ databases">
        <authorList>
            <person name="Huang J."/>
            <person name="Wang G."/>
        </authorList>
    </citation>
    <scope>NUCLEOTIDE SEQUENCE [LARGE SCALE GENOMIC DNA]</scope>
    <source>
        <strain evidence="1 2">BH030004</strain>
    </source>
</reference>
<dbReference type="AlphaFoldDB" id="A0A0A5GCQ9"/>
<dbReference type="eggNOG" id="ENOG5031FCV">
    <property type="taxonomic scope" value="Bacteria"/>
</dbReference>
<gene>
    <name evidence="1" type="ORF">N783_04000</name>
</gene>
<sequence length="107" mass="12666">MDVNELYQWKDRIEKRKDLEHMLAEKHIVIYFHDEQDRVGVIVDGEVIKILEHEQQQPNVTIHAQFPVLQNIWNGKKRLLALPEQTLQAKGPFRELLFVEALFHLAS</sequence>
<dbReference type="RefSeq" id="WP_027445962.1">
    <property type="nucleotide sequence ID" value="NZ_AULJ01000019.1"/>
</dbReference>
<dbReference type="Proteomes" id="UP000030403">
    <property type="component" value="Unassembled WGS sequence"/>
</dbReference>
<evidence type="ECO:0000313" key="1">
    <source>
        <dbReference type="EMBL" id="KGX89814.1"/>
    </source>
</evidence>
<organism evidence="1 2">
    <name type="scientific">Pontibacillus marinus BH030004 = DSM 16465</name>
    <dbReference type="NCBI Taxonomy" id="1385511"/>
    <lineage>
        <taxon>Bacteria</taxon>
        <taxon>Bacillati</taxon>
        <taxon>Bacillota</taxon>
        <taxon>Bacilli</taxon>
        <taxon>Bacillales</taxon>
        <taxon>Bacillaceae</taxon>
        <taxon>Pontibacillus</taxon>
    </lineage>
</organism>
<comment type="caution">
    <text evidence="1">The sequence shown here is derived from an EMBL/GenBank/DDBJ whole genome shotgun (WGS) entry which is preliminary data.</text>
</comment>
<evidence type="ECO:0008006" key="3">
    <source>
        <dbReference type="Google" id="ProtNLM"/>
    </source>
</evidence>